<dbReference type="Proteomes" id="UP000314294">
    <property type="component" value="Unassembled WGS sequence"/>
</dbReference>
<evidence type="ECO:0000313" key="2">
    <source>
        <dbReference type="EMBL" id="TNN51946.1"/>
    </source>
</evidence>
<gene>
    <name evidence="2" type="ORF">EYF80_037853</name>
</gene>
<proteinExistence type="predicted"/>
<feature type="region of interest" description="Disordered" evidence="1">
    <location>
        <begin position="22"/>
        <end position="45"/>
    </location>
</feature>
<reference evidence="2 3" key="1">
    <citation type="submission" date="2019-03" db="EMBL/GenBank/DDBJ databases">
        <title>First draft genome of Liparis tanakae, snailfish: a comprehensive survey of snailfish specific genes.</title>
        <authorList>
            <person name="Kim W."/>
            <person name="Song I."/>
            <person name="Jeong J.-H."/>
            <person name="Kim D."/>
            <person name="Kim S."/>
            <person name="Ryu S."/>
            <person name="Song J.Y."/>
            <person name="Lee S.K."/>
        </authorList>
    </citation>
    <scope>NUCLEOTIDE SEQUENCE [LARGE SCALE GENOMIC DNA]</scope>
    <source>
        <tissue evidence="2">Muscle</tissue>
    </source>
</reference>
<evidence type="ECO:0000256" key="1">
    <source>
        <dbReference type="SAM" id="MobiDB-lite"/>
    </source>
</evidence>
<organism evidence="2 3">
    <name type="scientific">Liparis tanakae</name>
    <name type="common">Tanaka's snailfish</name>
    <dbReference type="NCBI Taxonomy" id="230148"/>
    <lineage>
        <taxon>Eukaryota</taxon>
        <taxon>Metazoa</taxon>
        <taxon>Chordata</taxon>
        <taxon>Craniata</taxon>
        <taxon>Vertebrata</taxon>
        <taxon>Euteleostomi</taxon>
        <taxon>Actinopterygii</taxon>
        <taxon>Neopterygii</taxon>
        <taxon>Teleostei</taxon>
        <taxon>Neoteleostei</taxon>
        <taxon>Acanthomorphata</taxon>
        <taxon>Eupercaria</taxon>
        <taxon>Perciformes</taxon>
        <taxon>Cottioidei</taxon>
        <taxon>Cottales</taxon>
        <taxon>Liparidae</taxon>
        <taxon>Liparis</taxon>
    </lineage>
</organism>
<accession>A0A4Z2GEE9</accession>
<evidence type="ECO:0000313" key="3">
    <source>
        <dbReference type="Proteomes" id="UP000314294"/>
    </source>
</evidence>
<keyword evidence="3" id="KW-1185">Reference proteome</keyword>
<sequence length="60" mass="6842">MYYTYRLLSQFATERNFRYWPHTGGGRSQSASTAPKSPVKPEPAARYAAWNSSSNPFICH</sequence>
<dbReference type="AlphaFoldDB" id="A0A4Z2GEE9"/>
<dbReference type="EMBL" id="SRLO01000565">
    <property type="protein sequence ID" value="TNN51946.1"/>
    <property type="molecule type" value="Genomic_DNA"/>
</dbReference>
<name>A0A4Z2GEE9_9TELE</name>
<comment type="caution">
    <text evidence="2">The sequence shown here is derived from an EMBL/GenBank/DDBJ whole genome shotgun (WGS) entry which is preliminary data.</text>
</comment>
<protein>
    <submittedName>
        <fullName evidence="2">Uncharacterized protein</fullName>
    </submittedName>
</protein>